<evidence type="ECO:0000313" key="1">
    <source>
        <dbReference type="EMBL" id="KTB33803.1"/>
    </source>
</evidence>
<gene>
    <name evidence="1" type="ORF">WG66_13614</name>
</gene>
<reference evidence="1 2" key="1">
    <citation type="submission" date="2015-12" db="EMBL/GenBank/DDBJ databases">
        <title>Draft genome sequence of Moniliophthora roreri, the causal agent of frosty pod rot of cacao.</title>
        <authorList>
            <person name="Aime M.C."/>
            <person name="Diaz-Valderrama J.R."/>
            <person name="Kijpornyongpan T."/>
            <person name="Phillips-Mora W."/>
        </authorList>
    </citation>
    <scope>NUCLEOTIDE SEQUENCE [LARGE SCALE GENOMIC DNA]</scope>
    <source>
        <strain evidence="1 2">MCA 2952</strain>
    </source>
</reference>
<sequence length="516" mass="56780">MPLWSTPVMQASSKDPLEIVARLDRLYATESSSKRKKTIELAGNMIGEVIKANLRHTMVAERHRNFYKTITRKLKKAYASLQLPESRSSKISVALTIVDHTATALAIVSEAVLVMAPGKAAAVALAKIVELAKTAQGNKDEALRLSKHAEDARKQLLKRLDGAKNLPPEALAEIGEDIQLLQSVLDDILSALRQLQKPMRNRVKAFLFAKDHKDELGQLQKKLDDGFRAFSAKNGLALRIDVSRLQSEVSNLAKAHSQPISLAVGEGHCLPDKILKSSSPKGLLMQENMRWNCLLRRCSTAQQLWDTASPSNDIPHPYTYALLMSHPTTPAMQALSAFCQYAAENSKTRKIVIELAGNMVGKLINADPGHVRYRIFYGAVEEVMKIIETQDKANTRKLRKAFGSLHLHEPRSSNSLSTALTMVDHTSTAVAIVGESVPEMGPLKGVGAALMKIVELTKDASRLGQHAAEMRQQLMDTKAMSEDDAVAIRKGVQALESTIEGVLVKLQTTHNPERHR</sequence>
<proteinExistence type="predicted"/>
<dbReference type="Gene3D" id="1.20.930.20">
    <property type="entry name" value="Adaptor protein Cbl, N-terminal domain"/>
    <property type="match status" value="1"/>
</dbReference>
<name>A0A0W0FBT3_MONRR</name>
<evidence type="ECO:0000313" key="2">
    <source>
        <dbReference type="Proteomes" id="UP000054988"/>
    </source>
</evidence>
<dbReference type="EMBL" id="LATX01002134">
    <property type="protein sequence ID" value="KTB33803.1"/>
    <property type="molecule type" value="Genomic_DNA"/>
</dbReference>
<dbReference type="InterPro" id="IPR059179">
    <property type="entry name" value="MLKL-like_MCAfunc"/>
</dbReference>
<dbReference type="CDD" id="cd21037">
    <property type="entry name" value="MLKL_NTD"/>
    <property type="match status" value="1"/>
</dbReference>
<comment type="caution">
    <text evidence="1">The sequence shown here is derived from an EMBL/GenBank/DDBJ whole genome shotgun (WGS) entry which is preliminary data.</text>
</comment>
<organism evidence="1 2">
    <name type="scientific">Moniliophthora roreri</name>
    <name type="common">Frosty pod rot fungus</name>
    <name type="synonym">Monilia roreri</name>
    <dbReference type="NCBI Taxonomy" id="221103"/>
    <lineage>
        <taxon>Eukaryota</taxon>
        <taxon>Fungi</taxon>
        <taxon>Dikarya</taxon>
        <taxon>Basidiomycota</taxon>
        <taxon>Agaricomycotina</taxon>
        <taxon>Agaricomycetes</taxon>
        <taxon>Agaricomycetidae</taxon>
        <taxon>Agaricales</taxon>
        <taxon>Marasmiineae</taxon>
        <taxon>Marasmiaceae</taxon>
        <taxon>Moniliophthora</taxon>
    </lineage>
</organism>
<dbReference type="AlphaFoldDB" id="A0A0W0FBT3"/>
<dbReference type="Proteomes" id="UP000054988">
    <property type="component" value="Unassembled WGS sequence"/>
</dbReference>
<dbReference type="InterPro" id="IPR036537">
    <property type="entry name" value="Adaptor_Cbl_N_dom_sf"/>
</dbReference>
<dbReference type="GO" id="GO:0007166">
    <property type="term" value="P:cell surface receptor signaling pathway"/>
    <property type="evidence" value="ECO:0007669"/>
    <property type="project" value="InterPro"/>
</dbReference>
<protein>
    <submittedName>
        <fullName evidence="1">Uncharacterized protein</fullName>
    </submittedName>
</protein>
<accession>A0A0W0FBT3</accession>